<name>X0SXM1_9ZZZZ</name>
<feature type="non-terminal residue" evidence="1">
    <location>
        <position position="147"/>
    </location>
</feature>
<accession>X0SXM1</accession>
<proteinExistence type="predicted"/>
<organism evidence="1">
    <name type="scientific">marine sediment metagenome</name>
    <dbReference type="NCBI Taxonomy" id="412755"/>
    <lineage>
        <taxon>unclassified sequences</taxon>
        <taxon>metagenomes</taxon>
        <taxon>ecological metagenomes</taxon>
    </lineage>
</organism>
<gene>
    <name evidence="1" type="ORF">S01H1_06272</name>
</gene>
<comment type="caution">
    <text evidence="1">The sequence shown here is derived from an EMBL/GenBank/DDBJ whole genome shotgun (WGS) entry which is preliminary data.</text>
</comment>
<evidence type="ECO:0000313" key="1">
    <source>
        <dbReference type="EMBL" id="GAF79886.1"/>
    </source>
</evidence>
<reference evidence="1" key="1">
    <citation type="journal article" date="2014" name="Front. Microbiol.">
        <title>High frequency of phylogenetically diverse reductive dehalogenase-homologous genes in deep subseafloor sedimentary metagenomes.</title>
        <authorList>
            <person name="Kawai M."/>
            <person name="Futagami T."/>
            <person name="Toyoda A."/>
            <person name="Takaki Y."/>
            <person name="Nishi S."/>
            <person name="Hori S."/>
            <person name="Arai W."/>
            <person name="Tsubouchi T."/>
            <person name="Morono Y."/>
            <person name="Uchiyama I."/>
            <person name="Ito T."/>
            <person name="Fujiyama A."/>
            <person name="Inagaki F."/>
            <person name="Takami H."/>
        </authorList>
    </citation>
    <scope>NUCLEOTIDE SEQUENCE</scope>
    <source>
        <strain evidence="1">Expedition CK06-06</strain>
    </source>
</reference>
<dbReference type="EMBL" id="BARS01003247">
    <property type="protein sequence ID" value="GAF79886.1"/>
    <property type="molecule type" value="Genomic_DNA"/>
</dbReference>
<dbReference type="AlphaFoldDB" id="X0SXM1"/>
<sequence length="147" mass="16438">MNQNQIKKTILEIIAKQCTSNSGQSIGVLQEIERTLNIPGNNDAQQQAVLTVWNDLFRTGFLAWGLNFCNPSPPFFHVTEKGRNALKHISRDPSNPDGYIHYLETIVNLSDTTKSYIIEALETYNSNNYKASAVMIGCASESIIIEM</sequence>
<protein>
    <recommendedName>
        <fullName evidence="2">Restriction system protein Mrr-like N-terminal domain-containing protein</fullName>
    </recommendedName>
</protein>
<evidence type="ECO:0008006" key="2">
    <source>
        <dbReference type="Google" id="ProtNLM"/>
    </source>
</evidence>